<proteinExistence type="predicted"/>
<dbReference type="InterPro" id="IPR041078">
    <property type="entry name" value="Plavaka"/>
</dbReference>
<evidence type="ECO:0000313" key="2">
    <source>
        <dbReference type="EMBL" id="KAK7025521.1"/>
    </source>
</evidence>
<comment type="caution">
    <text evidence="2">The sequence shown here is derived from an EMBL/GenBank/DDBJ whole genome shotgun (WGS) entry which is preliminary data.</text>
</comment>
<feature type="region of interest" description="Disordered" evidence="1">
    <location>
        <begin position="43"/>
        <end position="116"/>
    </location>
</feature>
<evidence type="ECO:0000256" key="1">
    <source>
        <dbReference type="SAM" id="MobiDB-lite"/>
    </source>
</evidence>
<name>A0AAW0BGJ6_9AGAR</name>
<dbReference type="EMBL" id="JAYKXP010000113">
    <property type="protein sequence ID" value="KAK7025521.1"/>
    <property type="molecule type" value="Genomic_DNA"/>
</dbReference>
<keyword evidence="3" id="KW-1185">Reference proteome</keyword>
<organism evidence="2 3">
    <name type="scientific">Paramarasmius palmivorus</name>
    <dbReference type="NCBI Taxonomy" id="297713"/>
    <lineage>
        <taxon>Eukaryota</taxon>
        <taxon>Fungi</taxon>
        <taxon>Dikarya</taxon>
        <taxon>Basidiomycota</taxon>
        <taxon>Agaricomycotina</taxon>
        <taxon>Agaricomycetes</taxon>
        <taxon>Agaricomycetidae</taxon>
        <taxon>Agaricales</taxon>
        <taxon>Marasmiineae</taxon>
        <taxon>Marasmiaceae</taxon>
        <taxon>Paramarasmius</taxon>
    </lineage>
</organism>
<dbReference type="Proteomes" id="UP001383192">
    <property type="component" value="Unassembled WGS sequence"/>
</dbReference>
<protein>
    <submittedName>
        <fullName evidence="2">Uncharacterized protein</fullName>
    </submittedName>
</protein>
<gene>
    <name evidence="2" type="ORF">VNI00_015955</name>
</gene>
<accession>A0AAW0BGJ6</accession>
<dbReference type="Pfam" id="PF18759">
    <property type="entry name" value="Plavaka"/>
    <property type="match status" value="2"/>
</dbReference>
<feature type="compositionally biased region" description="Acidic residues" evidence="1">
    <location>
        <begin position="61"/>
        <end position="70"/>
    </location>
</feature>
<reference evidence="2 3" key="1">
    <citation type="submission" date="2024-01" db="EMBL/GenBank/DDBJ databases">
        <title>A draft genome for a cacao thread blight-causing isolate of Paramarasmius palmivorus.</title>
        <authorList>
            <person name="Baruah I.K."/>
            <person name="Bukari Y."/>
            <person name="Amoako-Attah I."/>
            <person name="Meinhardt L.W."/>
            <person name="Bailey B.A."/>
            <person name="Cohen S.P."/>
        </authorList>
    </citation>
    <scope>NUCLEOTIDE SEQUENCE [LARGE SCALE GENOMIC DNA]</scope>
    <source>
        <strain evidence="2 3">GH-12</strain>
    </source>
</reference>
<evidence type="ECO:0000313" key="3">
    <source>
        <dbReference type="Proteomes" id="UP001383192"/>
    </source>
</evidence>
<dbReference type="AlphaFoldDB" id="A0AAW0BGJ6"/>
<sequence length="483" mass="53824">MPTPDALFDVDMDTEPGVFQGDYFGADYTWDELGIHRDETHSVNGQENVEWDLPDPAQGYDSEEERDSDDGVVNAPFEGGWEPKRLVQNGQTKDTPAFPPVNSSPASSVPNGTAPVEQGHHYLLESADARYARRLGEKHSLYHPFTSKRDWEIARWAKLRGPSTTAFTELLKIEGVVDALGLSYKSGQELNTIIDHQLPGRPPFTCHEVVVAGEVFEFYCCDIIQKTLYGLNEASAAIPQHAYWEVVVGDTKDLGFIQREVEKAMPGATIIPIIISTDKTQLTIFGNKTVYPMYMTIGNIPKEIRRKPSRGAYILLAYLPTSSLKHIQSKVARSRARESLSRMVVVDGKGIARCGHPIFAVYVADYPEQGLATNAKYGRCPGLCPTERDKMGDDDTDYPFLDLNSALRVLETLEQGPTAFHQACKEAGMKPITEPFWKGLPYTNIYHSITPDILHQLYQGLVKHLVSWLIKVFGAAEIDARCC</sequence>
<feature type="compositionally biased region" description="Low complexity" evidence="1">
    <location>
        <begin position="100"/>
        <end position="111"/>
    </location>
</feature>